<gene>
    <name evidence="1" type="ORF">H8S37_02265</name>
</gene>
<dbReference type="SUPFAM" id="SSF50475">
    <property type="entry name" value="FMN-binding split barrel"/>
    <property type="match status" value="1"/>
</dbReference>
<dbReference type="AlphaFoldDB" id="A0A923LGL6"/>
<organism evidence="1 2">
    <name type="scientific">Mediterraneibacter hominis</name>
    <dbReference type="NCBI Taxonomy" id="2763054"/>
    <lineage>
        <taxon>Bacteria</taxon>
        <taxon>Bacillati</taxon>
        <taxon>Bacillota</taxon>
        <taxon>Clostridia</taxon>
        <taxon>Lachnospirales</taxon>
        <taxon>Lachnospiraceae</taxon>
        <taxon>Mediterraneibacter</taxon>
    </lineage>
</organism>
<evidence type="ECO:0000313" key="1">
    <source>
        <dbReference type="EMBL" id="MBC5687762.1"/>
    </source>
</evidence>
<dbReference type="PANTHER" id="PTHR34071">
    <property type="entry name" value="5-NITROIMIDAZOLE ANTIBIOTICS RESISTANCE PROTEIN, NIMA-FAMILY-RELATED PROTEIN-RELATED"/>
    <property type="match status" value="1"/>
</dbReference>
<dbReference type="InterPro" id="IPR012349">
    <property type="entry name" value="Split_barrel_FMN-bd"/>
</dbReference>
<sequence>MYPMRLHKREIHDMKEMQEILKECKVVRIGSCDGHGMFIVPMNFGYVFSKEERKLKLYVHSACEGRKAEAFKKNMQVAFEMDCTHALIQGDYTCSYSYAYRSIMGNGTIHKIEENKEKIYGLKLLMENLAPEAEIQFKEEMLQRVAVYRIDVTEFTGKKREPK</sequence>
<dbReference type="EMBL" id="JACOPF010000001">
    <property type="protein sequence ID" value="MBC5687762.1"/>
    <property type="molecule type" value="Genomic_DNA"/>
</dbReference>
<dbReference type="RefSeq" id="WP_186874430.1">
    <property type="nucleotide sequence ID" value="NZ_JACOPF010000001.1"/>
</dbReference>
<protein>
    <submittedName>
        <fullName evidence="1">Pyridoxamine 5'-phosphate oxidase family protein</fullName>
    </submittedName>
</protein>
<proteinExistence type="predicted"/>
<keyword evidence="2" id="KW-1185">Reference proteome</keyword>
<dbReference type="Pfam" id="PF12900">
    <property type="entry name" value="Pyridox_ox_2"/>
    <property type="match status" value="1"/>
</dbReference>
<dbReference type="Proteomes" id="UP000652477">
    <property type="component" value="Unassembled WGS sequence"/>
</dbReference>
<reference evidence="1" key="1">
    <citation type="submission" date="2020-08" db="EMBL/GenBank/DDBJ databases">
        <title>Genome public.</title>
        <authorList>
            <person name="Liu C."/>
            <person name="Sun Q."/>
        </authorList>
    </citation>
    <scope>NUCLEOTIDE SEQUENCE</scope>
    <source>
        <strain evidence="1">NSJ-55</strain>
    </source>
</reference>
<dbReference type="PANTHER" id="PTHR34071:SF2">
    <property type="entry name" value="FLAVIN-NUCLEOTIDE-BINDING PROTEIN"/>
    <property type="match status" value="1"/>
</dbReference>
<evidence type="ECO:0000313" key="2">
    <source>
        <dbReference type="Proteomes" id="UP000652477"/>
    </source>
</evidence>
<dbReference type="Gene3D" id="2.30.110.10">
    <property type="entry name" value="Electron Transport, Fmn-binding Protein, Chain A"/>
    <property type="match status" value="1"/>
</dbReference>
<name>A0A923LGL6_9FIRM</name>
<dbReference type="InterPro" id="IPR024747">
    <property type="entry name" value="Pyridox_Oxase-rel"/>
</dbReference>
<comment type="caution">
    <text evidence="1">The sequence shown here is derived from an EMBL/GenBank/DDBJ whole genome shotgun (WGS) entry which is preliminary data.</text>
</comment>
<accession>A0A923LGL6</accession>